<gene>
    <name evidence="2" type="ORF">RFULGI_LOCUS13344</name>
</gene>
<dbReference type="Proteomes" id="UP000789396">
    <property type="component" value="Unassembled WGS sequence"/>
</dbReference>
<keyword evidence="1" id="KW-0175">Coiled coil</keyword>
<reference evidence="2" key="1">
    <citation type="submission" date="2021-06" db="EMBL/GenBank/DDBJ databases">
        <authorList>
            <person name="Kallberg Y."/>
            <person name="Tangrot J."/>
            <person name="Rosling A."/>
        </authorList>
    </citation>
    <scope>NUCLEOTIDE SEQUENCE</scope>
    <source>
        <strain evidence="2">IN212</strain>
    </source>
</reference>
<dbReference type="AlphaFoldDB" id="A0A9N9IRS8"/>
<evidence type="ECO:0000256" key="1">
    <source>
        <dbReference type="SAM" id="Coils"/>
    </source>
</evidence>
<accession>A0A9N9IRS8</accession>
<dbReference type="OrthoDB" id="2412630at2759"/>
<feature type="coiled-coil region" evidence="1">
    <location>
        <begin position="39"/>
        <end position="66"/>
    </location>
</feature>
<evidence type="ECO:0000313" key="2">
    <source>
        <dbReference type="EMBL" id="CAG8747466.1"/>
    </source>
</evidence>
<evidence type="ECO:0000313" key="3">
    <source>
        <dbReference type="Proteomes" id="UP000789396"/>
    </source>
</evidence>
<feature type="non-terminal residue" evidence="2">
    <location>
        <position position="1"/>
    </location>
</feature>
<keyword evidence="3" id="KW-1185">Reference proteome</keyword>
<name>A0A9N9IRS8_9GLOM</name>
<dbReference type="EMBL" id="CAJVPZ010034736">
    <property type="protein sequence ID" value="CAG8747466.1"/>
    <property type="molecule type" value="Genomic_DNA"/>
</dbReference>
<organism evidence="2 3">
    <name type="scientific">Racocetra fulgida</name>
    <dbReference type="NCBI Taxonomy" id="60492"/>
    <lineage>
        <taxon>Eukaryota</taxon>
        <taxon>Fungi</taxon>
        <taxon>Fungi incertae sedis</taxon>
        <taxon>Mucoromycota</taxon>
        <taxon>Glomeromycotina</taxon>
        <taxon>Glomeromycetes</taxon>
        <taxon>Diversisporales</taxon>
        <taxon>Gigasporaceae</taxon>
        <taxon>Racocetra</taxon>
    </lineage>
</organism>
<sequence>KKIKEEPKETLCQNCNKLKENCKNVFKKYNKGLSLVENIVKLQKEVEETNSEYFKLNKKYIALKEKYEPVDD</sequence>
<proteinExistence type="predicted"/>
<comment type="caution">
    <text evidence="2">The sequence shown here is derived from an EMBL/GenBank/DDBJ whole genome shotgun (WGS) entry which is preliminary data.</text>
</comment>
<protein>
    <submittedName>
        <fullName evidence="2">8433_t:CDS:1</fullName>
    </submittedName>
</protein>